<dbReference type="AlphaFoldDB" id="C1DLN7"/>
<protein>
    <submittedName>
        <fullName evidence="1">Uncharacterized protein</fullName>
    </submittedName>
</protein>
<dbReference type="STRING" id="322710.Avin_07390"/>
<name>C1DLN7_AZOVD</name>
<dbReference type="EnsemblBacteria" id="ACO76985">
    <property type="protein sequence ID" value="ACO76985"/>
    <property type="gene ID" value="Avin_07390"/>
</dbReference>
<dbReference type="EMBL" id="CP001157">
    <property type="protein sequence ID" value="ACO76985.1"/>
    <property type="molecule type" value="Genomic_DNA"/>
</dbReference>
<evidence type="ECO:0000313" key="2">
    <source>
        <dbReference type="Proteomes" id="UP000002424"/>
    </source>
</evidence>
<dbReference type="HOGENOM" id="CLU_3058116_0_0_6"/>
<organism evidence="1 2">
    <name type="scientific">Azotobacter vinelandii (strain DJ / ATCC BAA-1303)</name>
    <dbReference type="NCBI Taxonomy" id="322710"/>
    <lineage>
        <taxon>Bacteria</taxon>
        <taxon>Pseudomonadati</taxon>
        <taxon>Pseudomonadota</taxon>
        <taxon>Gammaproteobacteria</taxon>
        <taxon>Pseudomonadales</taxon>
        <taxon>Pseudomonadaceae</taxon>
        <taxon>Azotobacter</taxon>
    </lineage>
</organism>
<reference evidence="1 2" key="1">
    <citation type="journal article" date="2009" name="J. Bacteriol.">
        <title>Genome sequence of Azotobacter vinelandii, an obligate aerobe specialized to support diverse anaerobic metabolic processes.</title>
        <authorList>
            <person name="Setubal J.C."/>
            <person name="dos Santos P."/>
            <person name="Goldman B.S."/>
            <person name="Ertesvag H."/>
            <person name="Espin G."/>
            <person name="Rubio L.M."/>
            <person name="Valla S."/>
            <person name="Almeida N.F."/>
            <person name="Balasubramanian D."/>
            <person name="Cromes L."/>
            <person name="Curatti L."/>
            <person name="Du Z."/>
            <person name="Godsy E."/>
            <person name="Goodner B."/>
            <person name="Hellner-Burris K."/>
            <person name="Hernandez J.A."/>
            <person name="Houmiel K."/>
            <person name="Imperial J."/>
            <person name="Kennedy C."/>
            <person name="Larson T.J."/>
            <person name="Latreille P."/>
            <person name="Ligon L.S."/>
            <person name="Lu J."/>
            <person name="Maerk M."/>
            <person name="Miller N.M."/>
            <person name="Norton S."/>
            <person name="O'Carroll I.P."/>
            <person name="Paulsen I."/>
            <person name="Raulfs E.C."/>
            <person name="Roemer R."/>
            <person name="Rosser J."/>
            <person name="Segura D."/>
            <person name="Slater S."/>
            <person name="Stricklin S.L."/>
            <person name="Studholme D.J."/>
            <person name="Sun J."/>
            <person name="Viana C.J."/>
            <person name="Wallin E."/>
            <person name="Wang B."/>
            <person name="Wheeler C."/>
            <person name="Zhu H."/>
            <person name="Dean D.R."/>
            <person name="Dixon R."/>
            <person name="Wood D."/>
        </authorList>
    </citation>
    <scope>NUCLEOTIDE SEQUENCE [LARGE SCALE GENOMIC DNA]</scope>
    <source>
        <strain evidence="2">DJ / ATCC BAA-1303</strain>
    </source>
</reference>
<gene>
    <name evidence="1" type="ordered locus">Avin_07390</name>
</gene>
<accession>C1DLN7</accession>
<proteinExistence type="predicted"/>
<dbReference type="KEGG" id="avn:Avin_07390"/>
<evidence type="ECO:0000313" key="1">
    <source>
        <dbReference type="EMBL" id="ACO76985.1"/>
    </source>
</evidence>
<dbReference type="Proteomes" id="UP000002424">
    <property type="component" value="Chromosome"/>
</dbReference>
<keyword evidence="2" id="KW-1185">Reference proteome</keyword>
<sequence>MNKMKKNTVLDPKKHLEPGLEIHSCEDLPEEAALPRARGDWRLSRSNKPRRTWRLSK</sequence>